<proteinExistence type="predicted"/>
<accession>A0A066TJB1</accession>
<reference evidence="2 3" key="1">
    <citation type="journal article" date="2017" name="MBio">
        <title>Type VI secretion-mediated competition in the bee gut microbiome.</title>
        <authorList>
            <person name="Steele M.I."/>
            <person name="Kwong W.K."/>
            <person name="Powell J.E."/>
            <person name="Whiteley M."/>
            <person name="Moran N.A."/>
        </authorList>
    </citation>
    <scope>NUCLEOTIDE SEQUENCE [LARGE SCALE GENOMIC DNA]</scope>
    <source>
        <strain evidence="2 3">Ruf1-X</strain>
    </source>
</reference>
<dbReference type="InterPro" id="IPR000182">
    <property type="entry name" value="GNAT_dom"/>
</dbReference>
<dbReference type="SUPFAM" id="SSF55729">
    <property type="entry name" value="Acyl-CoA N-acyltransferases (Nat)"/>
    <property type="match status" value="1"/>
</dbReference>
<dbReference type="GO" id="GO:0016747">
    <property type="term" value="F:acyltransferase activity, transferring groups other than amino-acyl groups"/>
    <property type="evidence" value="ECO:0007669"/>
    <property type="project" value="InterPro"/>
</dbReference>
<evidence type="ECO:0000313" key="3">
    <source>
        <dbReference type="Proteomes" id="UP000229970"/>
    </source>
</evidence>
<protein>
    <submittedName>
        <fullName evidence="2">GNAT family N-acetyltransferase</fullName>
    </submittedName>
</protein>
<dbReference type="CDD" id="cd04301">
    <property type="entry name" value="NAT_SF"/>
    <property type="match status" value="1"/>
</dbReference>
<dbReference type="RefSeq" id="WP_037407407.1">
    <property type="nucleotide sequence ID" value="NZ_MEIP01000030.1"/>
</dbReference>
<evidence type="ECO:0000313" key="2">
    <source>
        <dbReference type="EMBL" id="PIT43775.1"/>
    </source>
</evidence>
<keyword evidence="2" id="KW-0808">Transferase</keyword>
<sequence>MDYYIKTFSELSTKEFYEIAKLRIAVFVVEQTCPYQEIDTYDEQAVHTWLQEGQTIIGYTRIIDQGSTVTFGRVIIRPSHRGRKLGNQLLEKTLAVIKTQMPDKPIVISAQAHLTDFYAAYGFVPVSDVYLEDDIPHVRMRKEKQ</sequence>
<dbReference type="EMBL" id="MEIP01000030">
    <property type="protein sequence ID" value="PIT43775.1"/>
    <property type="molecule type" value="Genomic_DNA"/>
</dbReference>
<dbReference type="Pfam" id="PF13673">
    <property type="entry name" value="Acetyltransf_10"/>
    <property type="match status" value="1"/>
</dbReference>
<comment type="caution">
    <text evidence="2">The sequence shown here is derived from an EMBL/GenBank/DDBJ whole genome shotgun (WGS) entry which is preliminary data.</text>
</comment>
<dbReference type="eggNOG" id="COG2153">
    <property type="taxonomic scope" value="Bacteria"/>
</dbReference>
<dbReference type="Gene3D" id="3.40.630.30">
    <property type="match status" value="1"/>
</dbReference>
<dbReference type="OrthoDB" id="9796171at2"/>
<feature type="domain" description="N-acetyltransferase" evidence="1">
    <location>
        <begin position="6"/>
        <end position="145"/>
    </location>
</feature>
<name>A0A066TJB1_9NEIS</name>
<dbReference type="PROSITE" id="PS51186">
    <property type="entry name" value="GNAT"/>
    <property type="match status" value="1"/>
</dbReference>
<evidence type="ECO:0000259" key="1">
    <source>
        <dbReference type="PROSITE" id="PS51186"/>
    </source>
</evidence>
<dbReference type="InterPro" id="IPR016181">
    <property type="entry name" value="Acyl_CoA_acyltransferase"/>
</dbReference>
<dbReference type="AlphaFoldDB" id="A0A066TJB1"/>
<gene>
    <name evidence="2" type="ORF">BHC46_12280</name>
</gene>
<organism evidence="2 3">
    <name type="scientific">Snodgrassella alvi</name>
    <dbReference type="NCBI Taxonomy" id="1196083"/>
    <lineage>
        <taxon>Bacteria</taxon>
        <taxon>Pseudomonadati</taxon>
        <taxon>Pseudomonadota</taxon>
        <taxon>Betaproteobacteria</taxon>
        <taxon>Neisseriales</taxon>
        <taxon>Neisseriaceae</taxon>
        <taxon>Snodgrassella</taxon>
    </lineage>
</organism>
<dbReference type="Proteomes" id="UP000229970">
    <property type="component" value="Unassembled WGS sequence"/>
</dbReference>